<sequence length="292" mass="31454">MSLSAALLEDRGVVAVFGPDASSFLQNLVTCDVLKLAPLNASLGALLSPQGKIFCDFLIARDDEDGFLVDITRALAGDLIQKLNLYRLRAKVEIVDVSDQLAVAALWGEDVVIGDGISYRDPRHPRLGQRAFLPRQDASTLLIAATATIVDADAYHAHRIALAIPEGGKDFTLGDTFPHEADLDRLGGVDFAKGCYVGQEVVSRMEHRTSVRKRVVPITFGPMRPMDGHDVTCGERVIGYVGSTANGRGLAMLRLDHVVEAQAKGETLMAGSIDIHPRNPDWADFQLAGGKA</sequence>
<evidence type="ECO:0000256" key="1">
    <source>
        <dbReference type="ARBA" id="ARBA00022946"/>
    </source>
</evidence>
<name>A0A1W9HQB7_9HYPH</name>
<dbReference type="AlphaFoldDB" id="A0A1W9HQB7"/>
<protein>
    <submittedName>
        <fullName evidence="4">Uncharacterized protein</fullName>
    </submittedName>
</protein>
<feature type="domain" description="CAF17 C-terminal" evidence="3">
    <location>
        <begin position="212"/>
        <end position="284"/>
    </location>
</feature>
<dbReference type="InterPro" id="IPR017703">
    <property type="entry name" value="YgfZ/GCV_T_CS"/>
</dbReference>
<accession>A0A1W9HQB7</accession>
<dbReference type="Pfam" id="PF25455">
    <property type="entry name" value="Beta-barrel_CAF17_C"/>
    <property type="match status" value="1"/>
</dbReference>
<feature type="domain" description="GCVT N-terminal" evidence="2">
    <location>
        <begin position="14"/>
        <end position="108"/>
    </location>
</feature>
<dbReference type="PANTHER" id="PTHR22602">
    <property type="entry name" value="TRANSFERASE CAF17, MITOCHONDRIAL-RELATED"/>
    <property type="match status" value="1"/>
</dbReference>
<reference evidence="4 5" key="1">
    <citation type="journal article" date="2017" name="Water Res.">
        <title>Comammox in drinking water systems.</title>
        <authorList>
            <person name="Wang Y."/>
            <person name="Ma L."/>
            <person name="Mao Y."/>
            <person name="Jiang X."/>
            <person name="Xia Y."/>
            <person name="Yu K."/>
            <person name="Li B."/>
            <person name="Zhang T."/>
        </authorList>
    </citation>
    <scope>NUCLEOTIDE SEQUENCE [LARGE SCALE GENOMIC DNA]</scope>
    <source>
        <strain evidence="4">SG_bin8</strain>
    </source>
</reference>
<dbReference type="InterPro" id="IPR027266">
    <property type="entry name" value="TrmE/GcvT-like"/>
</dbReference>
<dbReference type="Pfam" id="PF01571">
    <property type="entry name" value="GCV_T"/>
    <property type="match status" value="1"/>
</dbReference>
<dbReference type="InterPro" id="IPR045179">
    <property type="entry name" value="YgfZ/GcvT"/>
</dbReference>
<dbReference type="NCBIfam" id="TIGR03317">
    <property type="entry name" value="ygfZ_signature"/>
    <property type="match status" value="1"/>
</dbReference>
<evidence type="ECO:0000259" key="2">
    <source>
        <dbReference type="Pfam" id="PF01571"/>
    </source>
</evidence>
<keyword evidence="1" id="KW-0809">Transit peptide</keyword>
<dbReference type="InterPro" id="IPR057460">
    <property type="entry name" value="CAF17_C"/>
</dbReference>
<dbReference type="Proteomes" id="UP000192872">
    <property type="component" value="Unassembled WGS sequence"/>
</dbReference>
<evidence type="ECO:0000313" key="5">
    <source>
        <dbReference type="Proteomes" id="UP000192872"/>
    </source>
</evidence>
<dbReference type="PANTHER" id="PTHR22602:SF0">
    <property type="entry name" value="TRANSFERASE CAF17, MITOCHONDRIAL-RELATED"/>
    <property type="match status" value="1"/>
</dbReference>
<evidence type="ECO:0000259" key="3">
    <source>
        <dbReference type="Pfam" id="PF25455"/>
    </source>
</evidence>
<proteinExistence type="predicted"/>
<dbReference type="STRING" id="1827387.A4S15_02715"/>
<dbReference type="SUPFAM" id="SSF103025">
    <property type="entry name" value="Folate-binding domain"/>
    <property type="match status" value="1"/>
</dbReference>
<comment type="caution">
    <text evidence="4">The sequence shown here is derived from an EMBL/GenBank/DDBJ whole genome shotgun (WGS) entry which is preliminary data.</text>
</comment>
<organism evidence="4 5">
    <name type="scientific">Candidatus Raskinella chloraquaticus</name>
    <dbReference type="NCBI Taxonomy" id="1951219"/>
    <lineage>
        <taxon>Bacteria</taxon>
        <taxon>Pseudomonadati</taxon>
        <taxon>Pseudomonadota</taxon>
        <taxon>Alphaproteobacteria</taxon>
        <taxon>Hyphomicrobiales</taxon>
        <taxon>Phreatobacteraceae</taxon>
        <taxon>Candidatus Raskinella</taxon>
    </lineage>
</organism>
<dbReference type="PIRSF" id="PIRSF006487">
    <property type="entry name" value="GcvT"/>
    <property type="match status" value="1"/>
</dbReference>
<dbReference type="RefSeq" id="WP_376799860.1">
    <property type="nucleotide sequence ID" value="NZ_DBNB01000008.1"/>
</dbReference>
<dbReference type="Gene3D" id="3.30.1360.120">
    <property type="entry name" value="Probable tRNA modification gtpase trme, domain 1"/>
    <property type="match status" value="2"/>
</dbReference>
<dbReference type="GO" id="GO:0016226">
    <property type="term" value="P:iron-sulfur cluster assembly"/>
    <property type="evidence" value="ECO:0007669"/>
    <property type="project" value="TreeGrafter"/>
</dbReference>
<evidence type="ECO:0000313" key="4">
    <source>
        <dbReference type="EMBL" id="OQW49650.1"/>
    </source>
</evidence>
<dbReference type="EMBL" id="LWDL01000031">
    <property type="protein sequence ID" value="OQW49650.1"/>
    <property type="molecule type" value="Genomic_DNA"/>
</dbReference>
<dbReference type="InterPro" id="IPR006222">
    <property type="entry name" value="GCVT_N"/>
</dbReference>
<gene>
    <name evidence="4" type="ORF">A4S15_02715</name>
</gene>